<comment type="caution">
    <text evidence="1">The sequence shown here is derived from an EMBL/GenBank/DDBJ whole genome shotgun (WGS) entry which is preliminary data.</text>
</comment>
<reference evidence="1 2" key="1">
    <citation type="submission" date="2020-08" db="EMBL/GenBank/DDBJ databases">
        <title>Sequencing the genomes of 1000 actinobacteria strains.</title>
        <authorList>
            <person name="Klenk H.-P."/>
        </authorList>
    </citation>
    <scope>NUCLEOTIDE SEQUENCE [LARGE SCALE GENOMIC DNA]</scope>
    <source>
        <strain evidence="1 2">DSM 43582</strain>
    </source>
</reference>
<name>A0A7W9PA21_9NOCA</name>
<protein>
    <submittedName>
        <fullName evidence="1">Uncharacterized protein</fullName>
    </submittedName>
</protein>
<dbReference type="EMBL" id="JACHIT010000001">
    <property type="protein sequence ID" value="MBB5912130.1"/>
    <property type="molecule type" value="Genomic_DNA"/>
</dbReference>
<keyword evidence="2" id="KW-1185">Reference proteome</keyword>
<dbReference type="RefSeq" id="WP_040750051.1">
    <property type="nucleotide sequence ID" value="NZ_JACHIT010000001.1"/>
</dbReference>
<accession>A0A7W9PA21</accession>
<organism evidence="1 2">
    <name type="scientific">Nocardia transvalensis</name>
    <dbReference type="NCBI Taxonomy" id="37333"/>
    <lineage>
        <taxon>Bacteria</taxon>
        <taxon>Bacillati</taxon>
        <taxon>Actinomycetota</taxon>
        <taxon>Actinomycetes</taxon>
        <taxon>Mycobacteriales</taxon>
        <taxon>Nocardiaceae</taxon>
        <taxon>Nocardia</taxon>
    </lineage>
</organism>
<proteinExistence type="predicted"/>
<dbReference type="Proteomes" id="UP000540412">
    <property type="component" value="Unassembled WGS sequence"/>
</dbReference>
<evidence type="ECO:0000313" key="2">
    <source>
        <dbReference type="Proteomes" id="UP000540412"/>
    </source>
</evidence>
<dbReference type="AlphaFoldDB" id="A0A7W9PA21"/>
<sequence>MGSSFIDYRANGFWCRDGSAELWLYLLSEEADRVADRPAWLAEASADWRTQATLGCQGAVSASLDKHLGIDPERVETVVALSERVRLRLHGWAPAIPMETVNGWGTGGSGTQYCRNVDTVWMLRFADAFLRLLNGKLRADPYATTVY</sequence>
<gene>
    <name evidence="1" type="ORF">BJY24_000997</name>
</gene>
<evidence type="ECO:0000313" key="1">
    <source>
        <dbReference type="EMBL" id="MBB5912130.1"/>
    </source>
</evidence>